<evidence type="ECO:0000256" key="5">
    <source>
        <dbReference type="SAM" id="MobiDB-lite"/>
    </source>
</evidence>
<gene>
    <name evidence="7" type="ORF">H2201_001531</name>
</gene>
<protein>
    <recommendedName>
        <fullName evidence="6">SPRY domain-containing protein</fullName>
    </recommendedName>
</protein>
<proteinExistence type="predicted"/>
<evidence type="ECO:0000256" key="2">
    <source>
        <dbReference type="ARBA" id="ARBA00022692"/>
    </source>
</evidence>
<comment type="subcellular location">
    <subcellularLocation>
        <location evidence="1">Membrane</location>
    </subcellularLocation>
</comment>
<dbReference type="Gene3D" id="2.60.120.920">
    <property type="match status" value="1"/>
</dbReference>
<keyword evidence="2" id="KW-0812">Transmembrane</keyword>
<feature type="compositionally biased region" description="Pro residues" evidence="5">
    <location>
        <begin position="1"/>
        <end position="12"/>
    </location>
</feature>
<evidence type="ECO:0000259" key="6">
    <source>
        <dbReference type="SMART" id="SM00449"/>
    </source>
</evidence>
<feature type="region of interest" description="Disordered" evidence="5">
    <location>
        <begin position="1"/>
        <end position="63"/>
    </location>
</feature>
<accession>A0ABQ9P6H7</accession>
<evidence type="ECO:0000256" key="1">
    <source>
        <dbReference type="ARBA" id="ARBA00004370"/>
    </source>
</evidence>
<dbReference type="InterPro" id="IPR050618">
    <property type="entry name" value="Ubq-SigPath_Reg"/>
</dbReference>
<dbReference type="InterPro" id="IPR035780">
    <property type="entry name" value="SPRY_Ssh4-like"/>
</dbReference>
<evidence type="ECO:0000256" key="3">
    <source>
        <dbReference type="ARBA" id="ARBA00022989"/>
    </source>
</evidence>
<dbReference type="PANTHER" id="PTHR12864">
    <property type="entry name" value="RAN BINDING PROTEIN 9-RELATED"/>
    <property type="match status" value="1"/>
</dbReference>
<evidence type="ECO:0000313" key="8">
    <source>
        <dbReference type="Proteomes" id="UP001172684"/>
    </source>
</evidence>
<dbReference type="SMART" id="SM00449">
    <property type="entry name" value="SPRY"/>
    <property type="match status" value="1"/>
</dbReference>
<keyword evidence="4" id="KW-0472">Membrane</keyword>
<keyword evidence="8" id="KW-1185">Reference proteome</keyword>
<keyword evidence="3" id="KW-1133">Transmembrane helix</keyword>
<dbReference type="CDD" id="cd12910">
    <property type="entry name" value="SPRY_SSH4_like"/>
    <property type="match status" value="1"/>
</dbReference>
<organism evidence="7 8">
    <name type="scientific">Coniosporium apollinis</name>
    <dbReference type="NCBI Taxonomy" id="61459"/>
    <lineage>
        <taxon>Eukaryota</taxon>
        <taxon>Fungi</taxon>
        <taxon>Dikarya</taxon>
        <taxon>Ascomycota</taxon>
        <taxon>Pezizomycotina</taxon>
        <taxon>Dothideomycetes</taxon>
        <taxon>Dothideomycetes incertae sedis</taxon>
        <taxon>Coniosporium</taxon>
    </lineage>
</organism>
<dbReference type="InterPro" id="IPR043136">
    <property type="entry name" value="B30.2/SPRY_sf"/>
</dbReference>
<dbReference type="EMBL" id="JAPDRL010000007">
    <property type="protein sequence ID" value="KAJ9668483.1"/>
    <property type="molecule type" value="Genomic_DNA"/>
</dbReference>
<dbReference type="InterPro" id="IPR003877">
    <property type="entry name" value="SPRY_dom"/>
</dbReference>
<dbReference type="Proteomes" id="UP001172684">
    <property type="component" value="Unassembled WGS sequence"/>
</dbReference>
<comment type="caution">
    <text evidence="7">The sequence shown here is derived from an EMBL/GenBank/DDBJ whole genome shotgun (WGS) entry which is preliminary data.</text>
</comment>
<evidence type="ECO:0000313" key="7">
    <source>
        <dbReference type="EMBL" id="KAJ9668483.1"/>
    </source>
</evidence>
<feature type="domain" description="SPRY" evidence="6">
    <location>
        <begin position="157"/>
        <end position="319"/>
    </location>
</feature>
<sequence>MDYKPPPGPPPGYNAYTPPQGPPPSKQNNQQEQPPPYHDWTVIPDTALLPPPPTLSYDSSPTANASLEDADRAYAWCKANPLWAPRPLTPAQYAAVQNGQLSLMRPPERGFIGDLLPQRTPGHWKGRTHADCRDSCILTMLPVYSALQDNPLSSGRPKTIYFELKVLGIGRESRSRSFEEADAGIAIGFAAPPYPTWRMPGWQRGSLAVHGDDGRRYVNDTFGGIDFTSAFQPGETVGIGMRFGVPGKPPDYGQQGAPMLDIEVFFTRNGKNVGGWDLHEQLDERIEGGTIGLDGECDIFAAVGVFGGVDFEVFFGERDWLYGPERR</sequence>
<evidence type="ECO:0000256" key="4">
    <source>
        <dbReference type="ARBA" id="ARBA00023136"/>
    </source>
</evidence>
<name>A0ABQ9P6H7_9PEZI</name>
<reference evidence="7" key="1">
    <citation type="submission" date="2022-10" db="EMBL/GenBank/DDBJ databases">
        <title>Culturing micro-colonial fungi from biological soil crusts in the Mojave desert and describing Neophaeococcomyces mojavensis, and introducing the new genera and species Taxawa tesnikishii.</title>
        <authorList>
            <person name="Kurbessoian T."/>
            <person name="Stajich J.E."/>
        </authorList>
    </citation>
    <scope>NUCLEOTIDE SEQUENCE</scope>
    <source>
        <strain evidence="7">TK_1</strain>
    </source>
</reference>